<evidence type="ECO:0000313" key="4">
    <source>
        <dbReference type="EMBL" id="RRT56130.1"/>
    </source>
</evidence>
<feature type="compositionally biased region" description="Acidic residues" evidence="1">
    <location>
        <begin position="110"/>
        <end position="127"/>
    </location>
</feature>
<dbReference type="EMBL" id="AMZH03009763">
    <property type="protein sequence ID" value="RRT56130.1"/>
    <property type="molecule type" value="Genomic_DNA"/>
</dbReference>
<accession>A0A426YWM3</accession>
<organism evidence="4 5">
    <name type="scientific">Ensete ventricosum</name>
    <name type="common">Abyssinian banana</name>
    <name type="synonym">Musa ensete</name>
    <dbReference type="NCBI Taxonomy" id="4639"/>
    <lineage>
        <taxon>Eukaryota</taxon>
        <taxon>Viridiplantae</taxon>
        <taxon>Streptophyta</taxon>
        <taxon>Embryophyta</taxon>
        <taxon>Tracheophyta</taxon>
        <taxon>Spermatophyta</taxon>
        <taxon>Magnoliopsida</taxon>
        <taxon>Liliopsida</taxon>
        <taxon>Zingiberales</taxon>
        <taxon>Musaceae</taxon>
        <taxon>Ensete</taxon>
    </lineage>
</organism>
<dbReference type="AlphaFoldDB" id="A0A426YWM3"/>
<evidence type="ECO:0000256" key="2">
    <source>
        <dbReference type="SAM" id="Phobius"/>
    </source>
</evidence>
<evidence type="ECO:0000313" key="5">
    <source>
        <dbReference type="Proteomes" id="UP000287651"/>
    </source>
</evidence>
<reference evidence="4 5" key="1">
    <citation type="journal article" date="2014" name="Agronomy (Basel)">
        <title>A Draft Genome Sequence for Ensete ventricosum, the Drought-Tolerant Tree Against Hunger.</title>
        <authorList>
            <person name="Harrison J."/>
            <person name="Moore K.A."/>
            <person name="Paszkiewicz K."/>
            <person name="Jones T."/>
            <person name="Grant M."/>
            <person name="Ambacheew D."/>
            <person name="Muzemil S."/>
            <person name="Studholme D.J."/>
        </authorList>
    </citation>
    <scope>NUCLEOTIDE SEQUENCE [LARGE SCALE GENOMIC DNA]</scope>
</reference>
<name>A0A426YWM3_ENSVE</name>
<dbReference type="InterPro" id="IPR056029">
    <property type="entry name" value="DUF7610"/>
</dbReference>
<keyword evidence="2" id="KW-0812">Transmembrane</keyword>
<proteinExistence type="predicted"/>
<feature type="domain" description="DUF7610" evidence="3">
    <location>
        <begin position="8"/>
        <end position="84"/>
    </location>
</feature>
<feature type="transmembrane region" description="Helical" evidence="2">
    <location>
        <begin position="170"/>
        <end position="192"/>
    </location>
</feature>
<evidence type="ECO:0000259" key="3">
    <source>
        <dbReference type="Pfam" id="PF24583"/>
    </source>
</evidence>
<feature type="region of interest" description="Disordered" evidence="1">
    <location>
        <begin position="110"/>
        <end position="129"/>
    </location>
</feature>
<sequence length="201" mass="22085">MERPYAVLHKNLTELESRLHQLSVASSSFKNHNICNDLTGKVDFLKALLAAEMESHANHTPPRHLLHFDERLKALDQALHDRDDLSGLPEDGLCDVSMCSCTNECFEEEEEGEKAEEEVDNVPETEDFPTLTDENVEGLVAAEQHEGSSARCEDGETAQHHRLAGCCCRFIIIVTAAATAAAIGVAACFYGAEEESFLVPT</sequence>
<comment type="caution">
    <text evidence="4">The sequence shown here is derived from an EMBL/GenBank/DDBJ whole genome shotgun (WGS) entry which is preliminary data.</text>
</comment>
<dbReference type="Proteomes" id="UP000287651">
    <property type="component" value="Unassembled WGS sequence"/>
</dbReference>
<gene>
    <name evidence="4" type="ORF">B296_00014920</name>
</gene>
<dbReference type="Pfam" id="PF24583">
    <property type="entry name" value="DUF7610"/>
    <property type="match status" value="1"/>
</dbReference>
<evidence type="ECO:0000256" key="1">
    <source>
        <dbReference type="SAM" id="MobiDB-lite"/>
    </source>
</evidence>
<protein>
    <recommendedName>
        <fullName evidence="3">DUF7610 domain-containing protein</fullName>
    </recommendedName>
</protein>
<keyword evidence="2" id="KW-1133">Transmembrane helix</keyword>
<keyword evidence="2" id="KW-0472">Membrane</keyword>